<protein>
    <submittedName>
        <fullName evidence="2">F-box domain-containing protein</fullName>
    </submittedName>
</protein>
<dbReference type="AlphaFoldDB" id="A0A8H6TNM8"/>
<reference evidence="2" key="1">
    <citation type="submission" date="2020-05" db="EMBL/GenBank/DDBJ databases">
        <title>Mycena genomes resolve the evolution of fungal bioluminescence.</title>
        <authorList>
            <person name="Tsai I.J."/>
        </authorList>
    </citation>
    <scope>NUCLEOTIDE SEQUENCE</scope>
    <source>
        <strain evidence="2">110903Hualien_Pintung</strain>
    </source>
</reference>
<keyword evidence="3" id="KW-1185">Reference proteome</keyword>
<name>A0A8H6TNM8_MYCCL</name>
<dbReference type="SUPFAM" id="SSF81383">
    <property type="entry name" value="F-box domain"/>
    <property type="match status" value="1"/>
</dbReference>
<comment type="caution">
    <text evidence="2">The sequence shown here is derived from an EMBL/GenBank/DDBJ whole genome shotgun (WGS) entry which is preliminary data.</text>
</comment>
<feature type="compositionally biased region" description="Polar residues" evidence="1">
    <location>
        <begin position="15"/>
        <end position="36"/>
    </location>
</feature>
<feature type="region of interest" description="Disordered" evidence="1">
    <location>
        <begin position="1"/>
        <end position="41"/>
    </location>
</feature>
<dbReference type="Gene3D" id="1.20.1280.50">
    <property type="match status" value="1"/>
</dbReference>
<dbReference type="EMBL" id="JACAZE010000001">
    <property type="protein sequence ID" value="KAF7322370.1"/>
    <property type="molecule type" value="Genomic_DNA"/>
</dbReference>
<evidence type="ECO:0000256" key="1">
    <source>
        <dbReference type="SAM" id="MobiDB-lite"/>
    </source>
</evidence>
<evidence type="ECO:0000313" key="3">
    <source>
        <dbReference type="Proteomes" id="UP000613580"/>
    </source>
</evidence>
<evidence type="ECO:0000313" key="2">
    <source>
        <dbReference type="EMBL" id="KAF7322370.1"/>
    </source>
</evidence>
<dbReference type="InterPro" id="IPR036047">
    <property type="entry name" value="F-box-like_dom_sf"/>
</dbReference>
<dbReference type="Proteomes" id="UP000613580">
    <property type="component" value="Unassembled WGS sequence"/>
</dbReference>
<organism evidence="2 3">
    <name type="scientific">Mycena chlorophos</name>
    <name type="common">Agaric fungus</name>
    <name type="synonym">Agaricus chlorophos</name>
    <dbReference type="NCBI Taxonomy" id="658473"/>
    <lineage>
        <taxon>Eukaryota</taxon>
        <taxon>Fungi</taxon>
        <taxon>Dikarya</taxon>
        <taxon>Basidiomycota</taxon>
        <taxon>Agaricomycotina</taxon>
        <taxon>Agaricomycetes</taxon>
        <taxon>Agaricomycetidae</taxon>
        <taxon>Agaricales</taxon>
        <taxon>Marasmiineae</taxon>
        <taxon>Mycenaceae</taxon>
        <taxon>Mycena</taxon>
    </lineage>
</organism>
<gene>
    <name evidence="2" type="ORF">HMN09_00014900</name>
</gene>
<accession>A0A8H6TNM8</accession>
<dbReference type="OrthoDB" id="3054765at2759"/>
<proteinExistence type="predicted"/>
<sequence length="393" mass="43829">MTSSTAAQPEETRAIRSTSPNAPENPNADPSSTNAPEQPLHPILTLPNELMSEIFIRYLPPYPHCPPLLGDGSPTKLTQICRHWRQIAHHTPALWRAVELFMLLRHADFMELQLDTASAWLLRTGGLPLCVVLGNSTSGRAGQDHARNALRLLLDHRTRWEYAALHLSVATWVPGHPTECDMPMLREFDLKYWDTSTENDLDGTLNAPALSTAFLDCDFARPELVPLVLTWSQMTRLCLRHSRLSVVAAILRDAPNVVQCNILLTAIGEVDFGAQQDPWKFERLETLVVTAGFSDCAEVDAFLLAFRAPNLRCLHVDADMLDHRAGKNAATFPKILAAMGCHLEQLSISNANQSFEEFRAVLPNVGRIDLQQRPPEEWGVWALRAHYGSEGSE</sequence>